<evidence type="ECO:0000313" key="2">
    <source>
        <dbReference type="EMBL" id="CAD9178135.1"/>
    </source>
</evidence>
<dbReference type="EMBL" id="HBGE01092228">
    <property type="protein sequence ID" value="CAD9178135.1"/>
    <property type="molecule type" value="Transcribed_RNA"/>
</dbReference>
<name>A0A7S1RX43_ALECA</name>
<feature type="region of interest" description="Disordered" evidence="1">
    <location>
        <begin position="182"/>
        <end position="202"/>
    </location>
</feature>
<dbReference type="InterPro" id="IPR016192">
    <property type="entry name" value="APOBEC/CMP_deaminase_Zn-bd"/>
</dbReference>
<proteinExistence type="predicted"/>
<evidence type="ECO:0000256" key="1">
    <source>
        <dbReference type="SAM" id="MobiDB-lite"/>
    </source>
</evidence>
<feature type="compositionally biased region" description="Basic and acidic residues" evidence="1">
    <location>
        <begin position="182"/>
        <end position="194"/>
    </location>
</feature>
<sequence length="393" mass="42903">MWPTDGGRPHLAVAPAVAVAASHGRRRRATTWWQLLAGTAAVAACPGVLALARIAPSSPLAAGWSSTAAEAAHGSLHISGRRALRGRGPEALRPQGRRVDAAVIVRLRNVEVMDNPPPPPPRMPREKKMTDVEKQADAIVHAVVAVELLHWHGKLAGTLENAFRKCVYVPVLPRLQRLTNREESSDDFKIDKSGRKLSRPSRVHDATLEKQFTLGYVFTEVALKALSRLDKGEWFPLAQYKSRAELLLAGTAAGEDPAAKDLVAFAQGSMILGSGEERTVSSRAVGHGDATPCIWILPVFVDHDRSSHAERQALLLLLEDVPIGKDEGVQPEVKGSMRVYASHTPCISCLSSMCQFTRAFEGAKLAVTFDQWKETRRWIGLEGPEELPDEDEE</sequence>
<dbReference type="AlphaFoldDB" id="A0A7S1RX43"/>
<gene>
    <name evidence="2" type="ORF">ACAT0790_LOCUS54904</name>
</gene>
<protein>
    <submittedName>
        <fullName evidence="2">Uncharacterized protein</fullName>
    </submittedName>
</protein>
<dbReference type="PROSITE" id="PS00903">
    <property type="entry name" value="CYT_DCMP_DEAMINASES_1"/>
    <property type="match status" value="1"/>
</dbReference>
<organism evidence="2">
    <name type="scientific">Alexandrium catenella</name>
    <name type="common">Red tide dinoflagellate</name>
    <name type="synonym">Gonyaulax catenella</name>
    <dbReference type="NCBI Taxonomy" id="2925"/>
    <lineage>
        <taxon>Eukaryota</taxon>
        <taxon>Sar</taxon>
        <taxon>Alveolata</taxon>
        <taxon>Dinophyceae</taxon>
        <taxon>Gonyaulacales</taxon>
        <taxon>Pyrocystaceae</taxon>
        <taxon>Alexandrium</taxon>
    </lineage>
</organism>
<reference evidence="2" key="1">
    <citation type="submission" date="2021-01" db="EMBL/GenBank/DDBJ databases">
        <authorList>
            <person name="Corre E."/>
            <person name="Pelletier E."/>
            <person name="Niang G."/>
            <person name="Scheremetjew M."/>
            <person name="Finn R."/>
            <person name="Kale V."/>
            <person name="Holt S."/>
            <person name="Cochrane G."/>
            <person name="Meng A."/>
            <person name="Brown T."/>
            <person name="Cohen L."/>
        </authorList>
    </citation>
    <scope>NUCLEOTIDE SEQUENCE</scope>
    <source>
        <strain evidence="2">OF101</strain>
    </source>
</reference>
<dbReference type="GO" id="GO:0008270">
    <property type="term" value="F:zinc ion binding"/>
    <property type="evidence" value="ECO:0007669"/>
    <property type="project" value="InterPro"/>
</dbReference>
<accession>A0A7S1RX43</accession>
<dbReference type="GO" id="GO:0016787">
    <property type="term" value="F:hydrolase activity"/>
    <property type="evidence" value="ECO:0007669"/>
    <property type="project" value="InterPro"/>
</dbReference>